<feature type="signal peptide" evidence="1">
    <location>
        <begin position="1"/>
        <end position="17"/>
    </location>
</feature>
<name>A0A0C9S4H1_AMBAM</name>
<dbReference type="EMBL" id="GBZX01000576">
    <property type="protein sequence ID" value="JAG92164.1"/>
    <property type="molecule type" value="mRNA"/>
</dbReference>
<reference evidence="2" key="1">
    <citation type="journal article" date="2015" name="PLoS ONE">
        <title>An Insight into the Sialome of the Lone Star Tick, Amblyomma americanum, with a Glimpse on Its Time Dependent Gene Expression.</title>
        <authorList>
            <person name="Karim S."/>
            <person name="Ribeiro J.M."/>
        </authorList>
    </citation>
    <scope>NUCLEOTIDE SEQUENCE</scope>
    <source>
        <tissue evidence="2">Salivary gland</tissue>
    </source>
</reference>
<organism evidence="2">
    <name type="scientific">Amblyomma americanum</name>
    <name type="common">Lone star tick</name>
    <dbReference type="NCBI Taxonomy" id="6943"/>
    <lineage>
        <taxon>Eukaryota</taxon>
        <taxon>Metazoa</taxon>
        <taxon>Ecdysozoa</taxon>
        <taxon>Arthropoda</taxon>
        <taxon>Chelicerata</taxon>
        <taxon>Arachnida</taxon>
        <taxon>Acari</taxon>
        <taxon>Parasitiformes</taxon>
        <taxon>Ixodida</taxon>
        <taxon>Ixodoidea</taxon>
        <taxon>Ixodidae</taxon>
        <taxon>Amblyomminae</taxon>
        <taxon>Amblyomma</taxon>
    </lineage>
</organism>
<keyword evidence="1" id="KW-0732">Signal</keyword>
<accession>A0A0C9S4H1</accession>
<evidence type="ECO:0000256" key="1">
    <source>
        <dbReference type="SAM" id="SignalP"/>
    </source>
</evidence>
<protein>
    <submittedName>
        <fullName evidence="2">Putative secreted protein</fullName>
    </submittedName>
</protein>
<evidence type="ECO:0000313" key="2">
    <source>
        <dbReference type="EMBL" id="JAG92164.1"/>
    </source>
</evidence>
<feature type="chain" id="PRO_5002202854" evidence="1">
    <location>
        <begin position="18"/>
        <end position="142"/>
    </location>
</feature>
<dbReference type="AlphaFoldDB" id="A0A0C9S4H1"/>
<sequence length="142" mass="15900">MLRFEYFLLHMLSLAHASHRNAKEPCQGCLGTCNPDKPFEGCGSNCLCYDGGIHPVEKYEIGGICYDAPEFGDDDKRQGGVNKEGLQKFTEEITKSGGEITRRIPWSKTALARATSKWATAVRVPRIKLPKFRIPRIRTSRG</sequence>
<proteinExistence type="evidence at transcript level"/>